<dbReference type="Gene3D" id="3.10.580.10">
    <property type="entry name" value="CBS-domain"/>
    <property type="match status" value="1"/>
</dbReference>
<feature type="domain" description="CBS" evidence="3">
    <location>
        <begin position="7"/>
        <end position="63"/>
    </location>
</feature>
<dbReference type="EMBL" id="JAYGJQ010000002">
    <property type="protein sequence ID" value="MEA9357239.1"/>
    <property type="molecule type" value="Genomic_DNA"/>
</dbReference>
<dbReference type="PROSITE" id="PS51371">
    <property type="entry name" value="CBS"/>
    <property type="match status" value="2"/>
</dbReference>
<dbReference type="Pfam" id="PF00571">
    <property type="entry name" value="CBS"/>
    <property type="match status" value="2"/>
</dbReference>
<protein>
    <submittedName>
        <fullName evidence="4">CBS domain-containing protein</fullName>
    </submittedName>
</protein>
<organism evidence="4 5">
    <name type="scientific">Bacteriovorax antarcticus</name>
    <dbReference type="NCBI Taxonomy" id="3088717"/>
    <lineage>
        <taxon>Bacteria</taxon>
        <taxon>Pseudomonadati</taxon>
        <taxon>Bdellovibrionota</taxon>
        <taxon>Bacteriovoracia</taxon>
        <taxon>Bacteriovoracales</taxon>
        <taxon>Bacteriovoracaceae</taxon>
        <taxon>Bacteriovorax</taxon>
    </lineage>
</organism>
<dbReference type="PANTHER" id="PTHR43080">
    <property type="entry name" value="CBS DOMAIN-CONTAINING PROTEIN CBSX3, MITOCHONDRIAL"/>
    <property type="match status" value="1"/>
</dbReference>
<sequence>MIVKDCMTKSVELVTPDMNVAAAAKKMRDGDFGLLPVQKNDRLVGMLTDRDIAIRCVAEGRDCKSIHVGEIMTDKVLYCFEDQNLNEVIENLGDNQIRRLPVLNRDKRLVGILSLGDLTHSRDLNPSQIKGAMDKICKPNFRK</sequence>
<dbReference type="SUPFAM" id="SSF54631">
    <property type="entry name" value="CBS-domain pair"/>
    <property type="match status" value="1"/>
</dbReference>
<evidence type="ECO:0000256" key="2">
    <source>
        <dbReference type="PROSITE-ProRule" id="PRU00703"/>
    </source>
</evidence>
<proteinExistence type="predicted"/>
<accession>A0ABU5VY47</accession>
<dbReference type="CDD" id="cd04622">
    <property type="entry name" value="CBS_pair_HRP1_like"/>
    <property type="match status" value="1"/>
</dbReference>
<evidence type="ECO:0000259" key="3">
    <source>
        <dbReference type="PROSITE" id="PS51371"/>
    </source>
</evidence>
<reference evidence="4 5" key="1">
    <citation type="submission" date="2023-11" db="EMBL/GenBank/DDBJ databases">
        <title>A Novel Polar Bacteriovorax (B. antarcticus) Isolated from the Biocrust in Antarctica.</title>
        <authorList>
            <person name="Mun W."/>
            <person name="Choi S.Y."/>
            <person name="Mitchell R.J."/>
        </authorList>
    </citation>
    <scope>NUCLEOTIDE SEQUENCE [LARGE SCALE GENOMIC DNA]</scope>
    <source>
        <strain evidence="4 5">PP10</strain>
    </source>
</reference>
<dbReference type="RefSeq" id="WP_323577165.1">
    <property type="nucleotide sequence ID" value="NZ_JAYGJQ010000002.1"/>
</dbReference>
<dbReference type="Proteomes" id="UP001302274">
    <property type="component" value="Unassembled WGS sequence"/>
</dbReference>
<keyword evidence="5" id="KW-1185">Reference proteome</keyword>
<evidence type="ECO:0000256" key="1">
    <source>
        <dbReference type="ARBA" id="ARBA00023122"/>
    </source>
</evidence>
<evidence type="ECO:0000313" key="5">
    <source>
        <dbReference type="Proteomes" id="UP001302274"/>
    </source>
</evidence>
<feature type="domain" description="CBS" evidence="3">
    <location>
        <begin position="72"/>
        <end position="129"/>
    </location>
</feature>
<dbReference type="InterPro" id="IPR000644">
    <property type="entry name" value="CBS_dom"/>
</dbReference>
<dbReference type="SMART" id="SM00116">
    <property type="entry name" value="CBS"/>
    <property type="match status" value="2"/>
</dbReference>
<gene>
    <name evidence="4" type="ORF">SHI21_13525</name>
</gene>
<dbReference type="InterPro" id="IPR051257">
    <property type="entry name" value="Diverse_CBS-Domain"/>
</dbReference>
<evidence type="ECO:0000313" key="4">
    <source>
        <dbReference type="EMBL" id="MEA9357239.1"/>
    </source>
</evidence>
<name>A0ABU5VY47_9BACT</name>
<keyword evidence="1 2" id="KW-0129">CBS domain</keyword>
<dbReference type="InterPro" id="IPR046342">
    <property type="entry name" value="CBS_dom_sf"/>
</dbReference>
<comment type="caution">
    <text evidence="4">The sequence shown here is derived from an EMBL/GenBank/DDBJ whole genome shotgun (WGS) entry which is preliminary data.</text>
</comment>
<dbReference type="PANTHER" id="PTHR43080:SF2">
    <property type="entry name" value="CBS DOMAIN-CONTAINING PROTEIN"/>
    <property type="match status" value="1"/>
</dbReference>